<reference evidence="9 10" key="1">
    <citation type="submission" date="2024-04" db="EMBL/GenBank/DDBJ databases">
        <title>draft genome sequnece of Paenibacillus filicis.</title>
        <authorList>
            <person name="Kim D.-U."/>
        </authorList>
    </citation>
    <scope>NUCLEOTIDE SEQUENCE [LARGE SCALE GENOMIC DNA]</scope>
    <source>
        <strain evidence="9 10">KACC14197</strain>
    </source>
</reference>
<feature type="domain" description="ABC transmembrane type-1" evidence="8">
    <location>
        <begin position="70"/>
        <end position="268"/>
    </location>
</feature>
<keyword evidence="3" id="KW-1003">Cell membrane</keyword>
<organism evidence="9 10">
    <name type="scientific">Paenibacillus filicis</name>
    <dbReference type="NCBI Taxonomy" id="669464"/>
    <lineage>
        <taxon>Bacteria</taxon>
        <taxon>Bacillati</taxon>
        <taxon>Bacillota</taxon>
        <taxon>Bacilli</taxon>
        <taxon>Bacillales</taxon>
        <taxon>Paenibacillaceae</taxon>
        <taxon>Paenibacillus</taxon>
    </lineage>
</organism>
<dbReference type="PANTHER" id="PTHR32243">
    <property type="entry name" value="MALTOSE TRANSPORT SYSTEM PERMEASE-RELATED"/>
    <property type="match status" value="1"/>
</dbReference>
<keyword evidence="4 7" id="KW-0812">Transmembrane</keyword>
<comment type="subcellular location">
    <subcellularLocation>
        <location evidence="1 7">Cell membrane</location>
        <topology evidence="1 7">Multi-pass membrane protein</topology>
    </subcellularLocation>
</comment>
<dbReference type="PANTHER" id="PTHR32243:SF24">
    <property type="entry name" value="DIACETYLCHITOBIOSE UPTAKE SYSTEM PERMEASE PROTEIN NGCG"/>
    <property type="match status" value="1"/>
</dbReference>
<feature type="transmembrane region" description="Helical" evidence="7">
    <location>
        <begin position="69"/>
        <end position="95"/>
    </location>
</feature>
<keyword evidence="6 7" id="KW-0472">Membrane</keyword>
<evidence type="ECO:0000256" key="4">
    <source>
        <dbReference type="ARBA" id="ARBA00022692"/>
    </source>
</evidence>
<evidence type="ECO:0000256" key="2">
    <source>
        <dbReference type="ARBA" id="ARBA00022448"/>
    </source>
</evidence>
<name>A0ABU9DL58_9BACL</name>
<protein>
    <submittedName>
        <fullName evidence="9">Carbohydrate ABC transporter permease</fullName>
    </submittedName>
</protein>
<dbReference type="Gene3D" id="1.10.3720.10">
    <property type="entry name" value="MetI-like"/>
    <property type="match status" value="1"/>
</dbReference>
<evidence type="ECO:0000256" key="6">
    <source>
        <dbReference type="ARBA" id="ARBA00023136"/>
    </source>
</evidence>
<dbReference type="RefSeq" id="WP_341416700.1">
    <property type="nucleotide sequence ID" value="NZ_JBBPCC010000010.1"/>
</dbReference>
<feature type="transmembrane region" description="Helical" evidence="7">
    <location>
        <begin position="107"/>
        <end position="129"/>
    </location>
</feature>
<gene>
    <name evidence="9" type="ORF">WMW72_16925</name>
</gene>
<dbReference type="InterPro" id="IPR000515">
    <property type="entry name" value="MetI-like"/>
</dbReference>
<dbReference type="Proteomes" id="UP001469365">
    <property type="component" value="Unassembled WGS sequence"/>
</dbReference>
<keyword evidence="5 7" id="KW-1133">Transmembrane helix</keyword>
<evidence type="ECO:0000313" key="10">
    <source>
        <dbReference type="Proteomes" id="UP001469365"/>
    </source>
</evidence>
<dbReference type="EMBL" id="JBBPCC010000010">
    <property type="protein sequence ID" value="MEK8129592.1"/>
    <property type="molecule type" value="Genomic_DNA"/>
</dbReference>
<evidence type="ECO:0000256" key="1">
    <source>
        <dbReference type="ARBA" id="ARBA00004651"/>
    </source>
</evidence>
<feature type="transmembrane region" description="Helical" evidence="7">
    <location>
        <begin position="189"/>
        <end position="212"/>
    </location>
</feature>
<feature type="transmembrane region" description="Helical" evidence="7">
    <location>
        <begin position="149"/>
        <end position="168"/>
    </location>
</feature>
<evidence type="ECO:0000259" key="8">
    <source>
        <dbReference type="PROSITE" id="PS50928"/>
    </source>
</evidence>
<dbReference type="InterPro" id="IPR035906">
    <property type="entry name" value="MetI-like_sf"/>
</dbReference>
<feature type="transmembrane region" description="Helical" evidence="7">
    <location>
        <begin position="249"/>
        <end position="268"/>
    </location>
</feature>
<evidence type="ECO:0000256" key="7">
    <source>
        <dbReference type="RuleBase" id="RU363032"/>
    </source>
</evidence>
<comment type="similarity">
    <text evidence="7">Belongs to the binding-protein-dependent transport system permease family.</text>
</comment>
<accession>A0ABU9DL58</accession>
<evidence type="ECO:0000256" key="3">
    <source>
        <dbReference type="ARBA" id="ARBA00022475"/>
    </source>
</evidence>
<dbReference type="SUPFAM" id="SSF161098">
    <property type="entry name" value="MetI-like"/>
    <property type="match status" value="1"/>
</dbReference>
<evidence type="ECO:0000313" key="9">
    <source>
        <dbReference type="EMBL" id="MEK8129592.1"/>
    </source>
</evidence>
<feature type="transmembrane region" description="Helical" evidence="7">
    <location>
        <begin position="7"/>
        <end position="28"/>
    </location>
</feature>
<evidence type="ECO:0000256" key="5">
    <source>
        <dbReference type="ARBA" id="ARBA00022989"/>
    </source>
</evidence>
<comment type="caution">
    <text evidence="9">The sequence shown here is derived from an EMBL/GenBank/DDBJ whole genome shotgun (WGS) entry which is preliminary data.</text>
</comment>
<dbReference type="InterPro" id="IPR050901">
    <property type="entry name" value="BP-dep_ABC_trans_perm"/>
</dbReference>
<dbReference type="CDD" id="cd06261">
    <property type="entry name" value="TM_PBP2"/>
    <property type="match status" value="1"/>
</dbReference>
<dbReference type="PROSITE" id="PS50928">
    <property type="entry name" value="ABC_TM1"/>
    <property type="match status" value="1"/>
</dbReference>
<keyword evidence="2 7" id="KW-0813">Transport</keyword>
<keyword evidence="10" id="KW-1185">Reference proteome</keyword>
<proteinExistence type="inferred from homology"/>
<dbReference type="Pfam" id="PF00528">
    <property type="entry name" value="BPD_transp_1"/>
    <property type="match status" value="1"/>
</dbReference>
<sequence length="283" mass="31520">MSNKRGAVPVLIHGVLIIYVLLTLYPLFWALQNSFKRHVDIISSPFALIKNFTLVNYVDAWYSSKVSVYFVNSLLVSAVSSTVTVVLAAMTAYALTRMPFGRMNKVVTSILLLAIMIPGATLLVPLYTFIRNFQQYFGFPIYDTYLSLILPYITFGLSMSVIVIRAFMAALPRELEEAGVMDGLKVYGVFFRVVLPLCMPALVTVFIISYLGNWNEFIMANLLISKEQLRTLAVGTAAFKDMLNTNYGGLYAAAMYSVIPVIILYMFLQDQIIEGLTSGSVKG</sequence>